<dbReference type="EMBL" id="QDHA01000121">
    <property type="protein sequence ID" value="RCJ03922.1"/>
    <property type="molecule type" value="Genomic_DNA"/>
</dbReference>
<comment type="caution">
    <text evidence="1">The sequence shown here is derived from an EMBL/GenBank/DDBJ whole genome shotgun (WGS) entry which is preliminary data.</text>
</comment>
<dbReference type="AlphaFoldDB" id="A0A367P7X0"/>
<dbReference type="Proteomes" id="UP000253501">
    <property type="component" value="Unassembled WGS sequence"/>
</dbReference>
<sequence length="75" mass="8212">MHAHSIHVIPTGKYGWVVEVEGEDEASAEYLTQDQAVAAGTEKAKEDGVELFVHGRDGKIRECNTCIKDSQKIKG</sequence>
<protein>
    <submittedName>
        <fullName evidence="1">DUF2188 domain-containing protein</fullName>
    </submittedName>
</protein>
<evidence type="ECO:0000313" key="1">
    <source>
        <dbReference type="EMBL" id="RCJ03922.1"/>
    </source>
</evidence>
<dbReference type="InterPro" id="IPR018691">
    <property type="entry name" value="DUF2188"/>
</dbReference>
<name>A0A367P7X0_CUPNE</name>
<reference evidence="1 2" key="1">
    <citation type="submission" date="2018-04" db="EMBL/GenBank/DDBJ databases">
        <title>Cupriavidus necator CR12 genome sequencing and assembly.</title>
        <authorList>
            <person name="Ben Fekih I."/>
            <person name="Mazhar H.S."/>
            <person name="Bello S.K."/>
            <person name="Rensing C."/>
        </authorList>
    </citation>
    <scope>NUCLEOTIDE SEQUENCE [LARGE SCALE GENOMIC DNA]</scope>
    <source>
        <strain evidence="1 2">CR12</strain>
    </source>
</reference>
<organism evidence="1 2">
    <name type="scientific">Cupriavidus necator</name>
    <name type="common">Alcaligenes eutrophus</name>
    <name type="synonym">Ralstonia eutropha</name>
    <dbReference type="NCBI Taxonomy" id="106590"/>
    <lineage>
        <taxon>Bacteria</taxon>
        <taxon>Pseudomonadati</taxon>
        <taxon>Pseudomonadota</taxon>
        <taxon>Betaproteobacteria</taxon>
        <taxon>Burkholderiales</taxon>
        <taxon>Burkholderiaceae</taxon>
        <taxon>Cupriavidus</taxon>
    </lineage>
</organism>
<proteinExistence type="predicted"/>
<accession>A0A367P7X0</accession>
<gene>
    <name evidence="1" type="ORF">DDK22_34675</name>
</gene>
<evidence type="ECO:0000313" key="2">
    <source>
        <dbReference type="Proteomes" id="UP000253501"/>
    </source>
</evidence>
<dbReference type="RefSeq" id="WP_114135869.1">
    <property type="nucleotide sequence ID" value="NZ_CP068436.1"/>
</dbReference>
<dbReference type="Pfam" id="PF09954">
    <property type="entry name" value="DUF2188"/>
    <property type="match status" value="1"/>
</dbReference>